<evidence type="ECO:0000313" key="12">
    <source>
        <dbReference type="Proteomes" id="UP001370490"/>
    </source>
</evidence>
<evidence type="ECO:0000256" key="3">
    <source>
        <dbReference type="ARBA" id="ARBA00022679"/>
    </source>
</evidence>
<dbReference type="InterPro" id="IPR045191">
    <property type="entry name" value="MBR1/2-like"/>
</dbReference>
<organism evidence="11 12">
    <name type="scientific">Dillenia turbinata</name>
    <dbReference type="NCBI Taxonomy" id="194707"/>
    <lineage>
        <taxon>Eukaryota</taxon>
        <taxon>Viridiplantae</taxon>
        <taxon>Streptophyta</taxon>
        <taxon>Embryophyta</taxon>
        <taxon>Tracheophyta</taxon>
        <taxon>Spermatophyta</taxon>
        <taxon>Magnoliopsida</taxon>
        <taxon>eudicotyledons</taxon>
        <taxon>Gunneridae</taxon>
        <taxon>Pentapetalae</taxon>
        <taxon>Dilleniales</taxon>
        <taxon>Dilleniaceae</taxon>
        <taxon>Dillenia</taxon>
    </lineage>
</organism>
<evidence type="ECO:0000256" key="2">
    <source>
        <dbReference type="ARBA" id="ARBA00012483"/>
    </source>
</evidence>
<evidence type="ECO:0000256" key="9">
    <source>
        <dbReference type="SAM" id="MobiDB-lite"/>
    </source>
</evidence>
<evidence type="ECO:0000256" key="6">
    <source>
        <dbReference type="ARBA" id="ARBA00022786"/>
    </source>
</evidence>
<dbReference type="Proteomes" id="UP001370490">
    <property type="component" value="Unassembled WGS sequence"/>
</dbReference>
<keyword evidence="7" id="KW-0862">Zinc</keyword>
<comment type="catalytic activity">
    <reaction evidence="1">
        <text>S-ubiquitinyl-[E2 ubiquitin-conjugating enzyme]-L-cysteine + [acceptor protein]-L-lysine = [E2 ubiquitin-conjugating enzyme]-L-cysteine + N(6)-ubiquitinyl-[acceptor protein]-L-lysine.</text>
        <dbReference type="EC" id="2.3.2.27"/>
    </reaction>
</comment>
<keyword evidence="6" id="KW-0833">Ubl conjugation pathway</keyword>
<dbReference type="PANTHER" id="PTHR22937:SF122">
    <property type="entry name" value="RING-TYPE E3 UBIQUITIN TRANSFERASE"/>
    <property type="match status" value="1"/>
</dbReference>
<feature type="domain" description="RING-type" evidence="10">
    <location>
        <begin position="271"/>
        <end position="312"/>
    </location>
</feature>
<dbReference type="EC" id="2.3.2.27" evidence="2"/>
<evidence type="ECO:0000256" key="7">
    <source>
        <dbReference type="ARBA" id="ARBA00022833"/>
    </source>
</evidence>
<feature type="region of interest" description="Disordered" evidence="9">
    <location>
        <begin position="1"/>
        <end position="37"/>
    </location>
</feature>
<feature type="compositionally biased region" description="Polar residues" evidence="9">
    <location>
        <begin position="140"/>
        <end position="160"/>
    </location>
</feature>
<keyword evidence="3" id="KW-0808">Transferase</keyword>
<dbReference type="PROSITE" id="PS50089">
    <property type="entry name" value="ZF_RING_2"/>
    <property type="match status" value="1"/>
</dbReference>
<dbReference type="GO" id="GO:0008270">
    <property type="term" value="F:zinc ion binding"/>
    <property type="evidence" value="ECO:0007669"/>
    <property type="project" value="UniProtKB-KW"/>
</dbReference>
<dbReference type="PANTHER" id="PTHR22937">
    <property type="entry name" value="E3 UBIQUITIN-PROTEIN LIGASE RNF165"/>
    <property type="match status" value="1"/>
</dbReference>
<dbReference type="InterPro" id="IPR001841">
    <property type="entry name" value="Znf_RING"/>
</dbReference>
<keyword evidence="5 8" id="KW-0863">Zinc-finger</keyword>
<dbReference type="Gene3D" id="3.30.40.10">
    <property type="entry name" value="Zinc/RING finger domain, C3HC4 (zinc finger)"/>
    <property type="match status" value="1"/>
</dbReference>
<dbReference type="EMBL" id="JBAMMX010000019">
    <property type="protein sequence ID" value="KAK6921696.1"/>
    <property type="molecule type" value="Genomic_DNA"/>
</dbReference>
<sequence length="318" mass="35666">MEIVAERSNAPLKNPRFRRPRNKPISISDPKPRPTISNLIRSTLSNDATPKPNYHRRLSAFSGLGCAGASPQVSAPAIIRSSADWENKKAKKKTKKKKKKKTMMNNSNVVVDVPDICCGPGIGFSSDAALVDCVESKRPVSSTSRSRGRTCHTNQSTNSEHLPMLDLPTHLSNSRLYRRSRHRSPGGLSEIILFQSSLLFAESLNEYDHYGDWRLDVDNMTYEELLELSDRIGYVGSGLREEKIASCLSKSNFSTLDSFASHFKTDEAWKCSICQEEYVRDDELGKLGCDHSYHMYCIKQWLLRKNACPICKTAAAAF</sequence>
<feature type="region of interest" description="Disordered" evidence="9">
    <location>
        <begin position="84"/>
        <end position="103"/>
    </location>
</feature>
<dbReference type="Pfam" id="PF13639">
    <property type="entry name" value="zf-RING_2"/>
    <property type="match status" value="1"/>
</dbReference>
<evidence type="ECO:0000259" key="10">
    <source>
        <dbReference type="PROSITE" id="PS50089"/>
    </source>
</evidence>
<comment type="caution">
    <text evidence="11">The sequence shown here is derived from an EMBL/GenBank/DDBJ whole genome shotgun (WGS) entry which is preliminary data.</text>
</comment>
<evidence type="ECO:0000256" key="8">
    <source>
        <dbReference type="PROSITE-ProRule" id="PRU00175"/>
    </source>
</evidence>
<protein>
    <recommendedName>
        <fullName evidence="2">RING-type E3 ubiquitin transferase</fullName>
        <ecNumber evidence="2">2.3.2.27</ecNumber>
    </recommendedName>
</protein>
<keyword evidence="4" id="KW-0479">Metal-binding</keyword>
<accession>A0AAN8V108</accession>
<dbReference type="GO" id="GO:0061630">
    <property type="term" value="F:ubiquitin protein ligase activity"/>
    <property type="evidence" value="ECO:0007669"/>
    <property type="project" value="UniProtKB-EC"/>
</dbReference>
<evidence type="ECO:0000256" key="4">
    <source>
        <dbReference type="ARBA" id="ARBA00022723"/>
    </source>
</evidence>
<feature type="compositionally biased region" description="Basic residues" evidence="9">
    <location>
        <begin position="89"/>
        <end position="102"/>
    </location>
</feature>
<name>A0AAN8V108_9MAGN</name>
<evidence type="ECO:0000256" key="5">
    <source>
        <dbReference type="ARBA" id="ARBA00022771"/>
    </source>
</evidence>
<dbReference type="InterPro" id="IPR013083">
    <property type="entry name" value="Znf_RING/FYVE/PHD"/>
</dbReference>
<dbReference type="AlphaFoldDB" id="A0AAN8V108"/>
<keyword evidence="12" id="KW-1185">Reference proteome</keyword>
<dbReference type="SUPFAM" id="SSF57850">
    <property type="entry name" value="RING/U-box"/>
    <property type="match status" value="1"/>
</dbReference>
<dbReference type="SMART" id="SM00184">
    <property type="entry name" value="RING"/>
    <property type="match status" value="1"/>
</dbReference>
<gene>
    <name evidence="11" type="ORF">RJ641_012203</name>
</gene>
<evidence type="ECO:0000256" key="1">
    <source>
        <dbReference type="ARBA" id="ARBA00000900"/>
    </source>
</evidence>
<feature type="region of interest" description="Disordered" evidence="9">
    <location>
        <begin position="140"/>
        <end position="162"/>
    </location>
</feature>
<proteinExistence type="predicted"/>
<reference evidence="11 12" key="1">
    <citation type="submission" date="2023-12" db="EMBL/GenBank/DDBJ databases">
        <title>A high-quality genome assembly for Dillenia turbinata (Dilleniales).</title>
        <authorList>
            <person name="Chanderbali A."/>
        </authorList>
    </citation>
    <scope>NUCLEOTIDE SEQUENCE [LARGE SCALE GENOMIC DNA]</scope>
    <source>
        <strain evidence="11">LSX21</strain>
        <tissue evidence="11">Leaf</tissue>
    </source>
</reference>
<evidence type="ECO:0000313" key="11">
    <source>
        <dbReference type="EMBL" id="KAK6921696.1"/>
    </source>
</evidence>